<gene>
    <name evidence="3" type="ORF">N7494_011450</name>
</gene>
<dbReference type="EMBL" id="JAQIZZ010000008">
    <property type="protein sequence ID" value="KAJ5524800.1"/>
    <property type="molecule type" value="Genomic_DNA"/>
</dbReference>
<dbReference type="Pfam" id="PF01161">
    <property type="entry name" value="PBP"/>
    <property type="match status" value="1"/>
</dbReference>
<evidence type="ECO:0000313" key="3">
    <source>
        <dbReference type="EMBL" id="KAJ5524800.1"/>
    </source>
</evidence>
<comment type="caution">
    <text evidence="3">The sequence shown here is derived from an EMBL/GenBank/DDBJ whole genome shotgun (WGS) entry which is preliminary data.</text>
</comment>
<keyword evidence="2" id="KW-0732">Signal</keyword>
<dbReference type="Proteomes" id="UP001220324">
    <property type="component" value="Unassembled WGS sequence"/>
</dbReference>
<evidence type="ECO:0000256" key="1">
    <source>
        <dbReference type="SAM" id="MobiDB-lite"/>
    </source>
</evidence>
<feature type="signal peptide" evidence="2">
    <location>
        <begin position="1"/>
        <end position="20"/>
    </location>
</feature>
<dbReference type="PANTHER" id="PTHR11362">
    <property type="entry name" value="PHOSPHATIDYLETHANOLAMINE-BINDING PROTEIN"/>
    <property type="match status" value="1"/>
</dbReference>
<protein>
    <submittedName>
        <fullName evidence="3">PEBP-like protein</fullName>
    </submittedName>
</protein>
<organism evidence="3 4">
    <name type="scientific">Penicillium frequentans</name>
    <dbReference type="NCBI Taxonomy" id="3151616"/>
    <lineage>
        <taxon>Eukaryota</taxon>
        <taxon>Fungi</taxon>
        <taxon>Dikarya</taxon>
        <taxon>Ascomycota</taxon>
        <taxon>Pezizomycotina</taxon>
        <taxon>Eurotiomycetes</taxon>
        <taxon>Eurotiomycetidae</taxon>
        <taxon>Eurotiales</taxon>
        <taxon>Aspergillaceae</taxon>
        <taxon>Penicillium</taxon>
    </lineage>
</organism>
<keyword evidence="4" id="KW-1185">Reference proteome</keyword>
<feature type="region of interest" description="Disordered" evidence="1">
    <location>
        <begin position="209"/>
        <end position="237"/>
    </location>
</feature>
<dbReference type="InterPro" id="IPR035810">
    <property type="entry name" value="PEBP_euk"/>
</dbReference>
<dbReference type="SUPFAM" id="SSF49777">
    <property type="entry name" value="PEBP-like"/>
    <property type="match status" value="1"/>
</dbReference>
<accession>A0AAD6CJX7</accession>
<dbReference type="PANTHER" id="PTHR11362:SF82">
    <property type="entry name" value="PHOSPHATIDYLETHANOLAMINE-BINDING PROTEIN 4"/>
    <property type="match status" value="1"/>
</dbReference>
<dbReference type="AlphaFoldDB" id="A0AAD6CJX7"/>
<evidence type="ECO:0000256" key="2">
    <source>
        <dbReference type="SAM" id="SignalP"/>
    </source>
</evidence>
<proteinExistence type="predicted"/>
<reference evidence="3 4" key="1">
    <citation type="journal article" date="2023" name="IMA Fungus">
        <title>Comparative genomic study of the Penicillium genus elucidates a diverse pangenome and 15 lateral gene transfer events.</title>
        <authorList>
            <person name="Petersen C."/>
            <person name="Sorensen T."/>
            <person name="Nielsen M.R."/>
            <person name="Sondergaard T.E."/>
            <person name="Sorensen J.L."/>
            <person name="Fitzpatrick D.A."/>
            <person name="Frisvad J.C."/>
            <person name="Nielsen K.L."/>
        </authorList>
    </citation>
    <scope>NUCLEOTIDE SEQUENCE [LARGE SCALE GENOMIC DNA]</scope>
    <source>
        <strain evidence="3 4">IBT 35679</strain>
    </source>
</reference>
<dbReference type="CDD" id="cd00866">
    <property type="entry name" value="PEBP_euk"/>
    <property type="match status" value="1"/>
</dbReference>
<dbReference type="InterPro" id="IPR008914">
    <property type="entry name" value="PEBP"/>
</dbReference>
<feature type="compositionally biased region" description="Low complexity" evidence="1">
    <location>
        <begin position="213"/>
        <end position="237"/>
    </location>
</feature>
<dbReference type="InterPro" id="IPR036610">
    <property type="entry name" value="PEBP-like_sf"/>
</dbReference>
<dbReference type="Gene3D" id="3.90.280.10">
    <property type="entry name" value="PEBP-like"/>
    <property type="match status" value="1"/>
</dbReference>
<feature type="chain" id="PRO_5042297650" evidence="2">
    <location>
        <begin position="21"/>
        <end position="263"/>
    </location>
</feature>
<sequence length="263" mass="28099">MRSFTFAATAIAIVASFASAGSLPSEIAVIGEPSQVLNVTFQTSTQLVEVQPGLLLTANGNKHLLRILATTILIMIIETKNQPEPNLKKSGSVIKKGQKYVFMMVDPDTNTTDPTSVALHTIVTNLTLANSSSGNILAEYVAPEPSGTAPHNYTFLLFKQPSNFTVASIYDPYFPLNLSDVWNRVNFPLPQFLNSTGLDQPVAANWFQEKSESNSTTTSASATATTTSTSAQTATSSSMASPELLRGHLLAISSMLGAIWIAI</sequence>
<name>A0AAD6CJX7_9EURO</name>
<evidence type="ECO:0000313" key="4">
    <source>
        <dbReference type="Proteomes" id="UP001220324"/>
    </source>
</evidence>